<evidence type="ECO:0000259" key="3">
    <source>
        <dbReference type="PROSITE" id="PS50943"/>
    </source>
</evidence>
<gene>
    <name evidence="4" type="ordered locus">Geob_3536</name>
</gene>
<feature type="transmembrane region" description="Helical" evidence="2">
    <location>
        <begin position="105"/>
        <end position="122"/>
    </location>
</feature>
<feature type="compositionally biased region" description="Pro residues" evidence="1">
    <location>
        <begin position="136"/>
        <end position="151"/>
    </location>
</feature>
<dbReference type="RefSeq" id="WP_012648605.1">
    <property type="nucleotide sequence ID" value="NC_011979.1"/>
</dbReference>
<dbReference type="InterPro" id="IPR025194">
    <property type="entry name" value="RodZ-like_C"/>
</dbReference>
<accession>B9M689</accession>
<feature type="region of interest" description="Disordered" evidence="1">
    <location>
        <begin position="129"/>
        <end position="160"/>
    </location>
</feature>
<dbReference type="PANTHER" id="PTHR34475">
    <property type="match status" value="1"/>
</dbReference>
<sequence>MSRNELGLYLREARESKGLQLDDVAATTRISKNYLIAIEAGDFEKLPNAAYVKGFLRLYAGFVGLSGDEVVAIYERTGDQAKEAEEGNSATSTPYSAKPVNRGRWILPLVLLILVVVAAVFVRENEETKVTSPAPAVQPQPVAPAMPPLPVQPARSSAHSETGSVSVAPAVPAGGAAPVAAEPRLKGVFLKLKCNQDSSLNITIDDNVTQHYDLKSGDIIEWKGGNSFALDLGNAGGVEAEFNGKMLKPFGAAGAPAHVVLKADDAQ</sequence>
<evidence type="ECO:0000313" key="5">
    <source>
        <dbReference type="Proteomes" id="UP000007721"/>
    </source>
</evidence>
<organism evidence="4 5">
    <name type="scientific">Geotalea daltonii (strain DSM 22248 / JCM 15807 / FRC-32)</name>
    <name type="common">Geobacter daltonii</name>
    <dbReference type="NCBI Taxonomy" id="316067"/>
    <lineage>
        <taxon>Bacteria</taxon>
        <taxon>Pseudomonadati</taxon>
        <taxon>Thermodesulfobacteriota</taxon>
        <taxon>Desulfuromonadia</taxon>
        <taxon>Geobacterales</taxon>
        <taxon>Geobacteraceae</taxon>
        <taxon>Geotalea</taxon>
    </lineage>
</organism>
<evidence type="ECO:0000313" key="4">
    <source>
        <dbReference type="EMBL" id="ACM21877.1"/>
    </source>
</evidence>
<feature type="domain" description="HTH cro/C1-type" evidence="3">
    <location>
        <begin position="10"/>
        <end position="41"/>
    </location>
</feature>
<keyword evidence="5" id="KW-1185">Reference proteome</keyword>
<keyword evidence="2" id="KW-1133">Transmembrane helix</keyword>
<dbReference type="SUPFAM" id="SSF47413">
    <property type="entry name" value="lambda repressor-like DNA-binding domains"/>
    <property type="match status" value="1"/>
</dbReference>
<dbReference type="GO" id="GO:0003677">
    <property type="term" value="F:DNA binding"/>
    <property type="evidence" value="ECO:0007669"/>
    <property type="project" value="InterPro"/>
</dbReference>
<dbReference type="HOGENOM" id="CLU_047530_1_2_7"/>
<protein>
    <submittedName>
        <fullName evidence="4">Helix-turn-helix domain protein</fullName>
    </submittedName>
</protein>
<dbReference type="STRING" id="316067.Geob_3536"/>
<dbReference type="PROSITE" id="PS50943">
    <property type="entry name" value="HTH_CROC1"/>
    <property type="match status" value="1"/>
</dbReference>
<dbReference type="InterPro" id="IPR010982">
    <property type="entry name" value="Lambda_DNA-bd_dom_sf"/>
</dbReference>
<dbReference type="SMART" id="SM00530">
    <property type="entry name" value="HTH_XRE"/>
    <property type="match status" value="1"/>
</dbReference>
<keyword evidence="2" id="KW-0812">Transmembrane</keyword>
<proteinExistence type="predicted"/>
<reference evidence="4 5" key="1">
    <citation type="submission" date="2009-01" db="EMBL/GenBank/DDBJ databases">
        <title>Complete sequence of Geobacter sp. FRC-32.</title>
        <authorList>
            <consortium name="US DOE Joint Genome Institute"/>
            <person name="Lucas S."/>
            <person name="Copeland A."/>
            <person name="Lapidus A."/>
            <person name="Glavina del Rio T."/>
            <person name="Dalin E."/>
            <person name="Tice H."/>
            <person name="Bruce D."/>
            <person name="Goodwin L."/>
            <person name="Pitluck S."/>
            <person name="Saunders E."/>
            <person name="Brettin T."/>
            <person name="Detter J.C."/>
            <person name="Han C."/>
            <person name="Larimer F."/>
            <person name="Land M."/>
            <person name="Hauser L."/>
            <person name="Kyrpides N."/>
            <person name="Ovchinnikova G."/>
            <person name="Kostka J."/>
            <person name="Richardson P."/>
        </authorList>
    </citation>
    <scope>NUCLEOTIDE SEQUENCE [LARGE SCALE GENOMIC DNA]</scope>
    <source>
        <strain evidence="5">DSM 22248 / JCM 15807 / FRC-32</strain>
    </source>
</reference>
<dbReference type="CDD" id="cd00093">
    <property type="entry name" value="HTH_XRE"/>
    <property type="match status" value="1"/>
</dbReference>
<dbReference type="KEGG" id="geo:Geob_3536"/>
<dbReference type="AlphaFoldDB" id="B9M689"/>
<dbReference type="EMBL" id="CP001390">
    <property type="protein sequence ID" value="ACM21877.1"/>
    <property type="molecule type" value="Genomic_DNA"/>
</dbReference>
<evidence type="ECO:0000256" key="2">
    <source>
        <dbReference type="SAM" id="Phobius"/>
    </source>
</evidence>
<evidence type="ECO:0000256" key="1">
    <source>
        <dbReference type="SAM" id="MobiDB-lite"/>
    </source>
</evidence>
<dbReference type="eggNOG" id="COG1426">
    <property type="taxonomic scope" value="Bacteria"/>
</dbReference>
<dbReference type="OrthoDB" id="9797543at2"/>
<dbReference type="Gene3D" id="1.10.260.40">
    <property type="entry name" value="lambda repressor-like DNA-binding domains"/>
    <property type="match status" value="1"/>
</dbReference>
<dbReference type="Pfam" id="PF13413">
    <property type="entry name" value="HTH_25"/>
    <property type="match status" value="1"/>
</dbReference>
<dbReference type="PANTHER" id="PTHR34475:SF1">
    <property type="entry name" value="CYTOSKELETON PROTEIN RODZ"/>
    <property type="match status" value="1"/>
</dbReference>
<dbReference type="Pfam" id="PF13464">
    <property type="entry name" value="RodZ_C"/>
    <property type="match status" value="1"/>
</dbReference>
<keyword evidence="2" id="KW-0472">Membrane</keyword>
<dbReference type="InterPro" id="IPR001387">
    <property type="entry name" value="Cro/C1-type_HTH"/>
</dbReference>
<name>B9M689_GEODF</name>
<dbReference type="Proteomes" id="UP000007721">
    <property type="component" value="Chromosome"/>
</dbReference>
<dbReference type="InterPro" id="IPR050400">
    <property type="entry name" value="Bact_Cytoskel_RodZ"/>
</dbReference>